<evidence type="ECO:0000313" key="2">
    <source>
        <dbReference type="EMBL" id="SDT44889.1"/>
    </source>
</evidence>
<keyword evidence="1" id="KW-0812">Transmembrane</keyword>
<feature type="transmembrane region" description="Helical" evidence="1">
    <location>
        <begin position="172"/>
        <end position="192"/>
    </location>
</feature>
<proteinExistence type="predicted"/>
<dbReference type="STRING" id="630515.SAMN04489812_5908"/>
<protein>
    <submittedName>
        <fullName evidence="2">Benzoate membrane transport protein</fullName>
    </submittedName>
</protein>
<feature type="transmembrane region" description="Helical" evidence="1">
    <location>
        <begin position="72"/>
        <end position="90"/>
    </location>
</feature>
<accession>A0A1H2AGE6</accession>
<evidence type="ECO:0000256" key="1">
    <source>
        <dbReference type="SAM" id="Phobius"/>
    </source>
</evidence>
<feature type="transmembrane region" description="Helical" evidence="1">
    <location>
        <begin position="324"/>
        <end position="346"/>
    </location>
</feature>
<sequence length="397" mass="40024">MSITRNQAPIAVPVGAGVVTALVGSSSSFAVVLSGLHGVGATPAQAASGLLALMVLLGVATMILARRFRMPITVAWSTPGAALLAGSAAVSGGWPAAVGAFCVTGALFMITGLWPGLSTLIGRIPTPIAQAMLAGVLLPLCLAPITAVAAHPLTVAPILLCWLILLRLAPRWAVPAAFVVAAVVIIISSAGADSVPTLGQLVPRPELTVPHFSWQAVIGLAIPLYIVTMASQNLPGVAVMRSYDYQVPWRPAMLITGAGTILGAPFGGHAINLAAISAALAAAPEADPDRRRRWVAAFSAGVTYLVLGVCSAAFATLVTLAPPGVVAAVAGIALIPTLASSVAGAVEQADERIPAVITFLVAAAGFSALGISSAFWALVAGLVARAVLRRPSPDPSR</sequence>
<gene>
    <name evidence="2" type="ORF">SAMN04489812_5908</name>
</gene>
<dbReference type="PANTHER" id="PTHR30199:SF0">
    <property type="entry name" value="INNER MEMBRANE PROTEIN YDCO"/>
    <property type="match status" value="1"/>
</dbReference>
<dbReference type="InterPro" id="IPR004711">
    <property type="entry name" value="Benzoate_Transporter"/>
</dbReference>
<dbReference type="GO" id="GO:0005886">
    <property type="term" value="C:plasma membrane"/>
    <property type="evidence" value="ECO:0007669"/>
    <property type="project" value="TreeGrafter"/>
</dbReference>
<dbReference type="Proteomes" id="UP000199103">
    <property type="component" value="Chromosome I"/>
</dbReference>
<dbReference type="AlphaFoldDB" id="A0A1H2AGE6"/>
<feature type="transmembrane region" description="Helical" evidence="1">
    <location>
        <begin position="358"/>
        <end position="388"/>
    </location>
</feature>
<reference evidence="2 3" key="1">
    <citation type="submission" date="2016-10" db="EMBL/GenBank/DDBJ databases">
        <authorList>
            <person name="de Groot N.N."/>
        </authorList>
    </citation>
    <scope>NUCLEOTIDE SEQUENCE [LARGE SCALE GENOMIC DNA]</scope>
    <source>
        <strain evidence="2 3">DSM 21800</strain>
    </source>
</reference>
<feature type="transmembrane region" description="Helical" evidence="1">
    <location>
        <begin position="46"/>
        <end position="65"/>
    </location>
</feature>
<name>A0A1H2AGE6_9ACTN</name>
<feature type="transmembrane region" description="Helical" evidence="1">
    <location>
        <begin position="133"/>
        <end position="166"/>
    </location>
</feature>
<dbReference type="GO" id="GO:0042925">
    <property type="term" value="F:benzoate transmembrane transporter activity"/>
    <property type="evidence" value="ECO:0007669"/>
    <property type="project" value="InterPro"/>
</dbReference>
<keyword evidence="1" id="KW-0472">Membrane</keyword>
<dbReference type="OrthoDB" id="9813854at2"/>
<organism evidence="2 3">
    <name type="scientific">Microlunatus soli</name>
    <dbReference type="NCBI Taxonomy" id="630515"/>
    <lineage>
        <taxon>Bacteria</taxon>
        <taxon>Bacillati</taxon>
        <taxon>Actinomycetota</taxon>
        <taxon>Actinomycetes</taxon>
        <taxon>Propionibacteriales</taxon>
        <taxon>Propionibacteriaceae</taxon>
        <taxon>Microlunatus</taxon>
    </lineage>
</organism>
<feature type="transmembrane region" description="Helical" evidence="1">
    <location>
        <begin position="96"/>
        <end position="121"/>
    </location>
</feature>
<feature type="transmembrane region" description="Helical" evidence="1">
    <location>
        <begin position="252"/>
        <end position="282"/>
    </location>
</feature>
<dbReference type="NCBIfam" id="TIGR00843">
    <property type="entry name" value="benE"/>
    <property type="match status" value="1"/>
</dbReference>
<evidence type="ECO:0000313" key="3">
    <source>
        <dbReference type="Proteomes" id="UP000199103"/>
    </source>
</evidence>
<keyword evidence="3" id="KW-1185">Reference proteome</keyword>
<dbReference type="EMBL" id="LT629772">
    <property type="protein sequence ID" value="SDT44889.1"/>
    <property type="molecule type" value="Genomic_DNA"/>
</dbReference>
<dbReference type="PANTHER" id="PTHR30199">
    <property type="entry name" value="MFS FAMILY TRANSPORTER, PREDICTED SUBSTRATE BENZOATE"/>
    <property type="match status" value="1"/>
</dbReference>
<feature type="transmembrane region" description="Helical" evidence="1">
    <location>
        <begin position="212"/>
        <end position="232"/>
    </location>
</feature>
<dbReference type="Pfam" id="PF03594">
    <property type="entry name" value="BenE"/>
    <property type="match status" value="1"/>
</dbReference>
<keyword evidence="1" id="KW-1133">Transmembrane helix</keyword>
<dbReference type="RefSeq" id="WP_091533380.1">
    <property type="nucleotide sequence ID" value="NZ_LT629772.1"/>
</dbReference>
<feature type="transmembrane region" description="Helical" evidence="1">
    <location>
        <begin position="294"/>
        <end position="318"/>
    </location>
</feature>